<dbReference type="Proteomes" id="UP000519023">
    <property type="component" value="Unassembled WGS sequence"/>
</dbReference>
<protein>
    <recommendedName>
        <fullName evidence="5">DUF1570 domain-containing protein</fullName>
    </recommendedName>
</protein>
<evidence type="ECO:0000313" key="4">
    <source>
        <dbReference type="Proteomes" id="UP000519023"/>
    </source>
</evidence>
<dbReference type="AlphaFoldDB" id="A0A7X9WSE4"/>
<feature type="region of interest" description="Disordered" evidence="1">
    <location>
        <begin position="489"/>
        <end position="509"/>
    </location>
</feature>
<dbReference type="InterPro" id="IPR011990">
    <property type="entry name" value="TPR-like_helical_dom_sf"/>
</dbReference>
<comment type="caution">
    <text evidence="3">The sequence shown here is derived from an EMBL/GenBank/DDBJ whole genome shotgun (WGS) entry which is preliminary data.</text>
</comment>
<feature type="compositionally biased region" description="Low complexity" evidence="1">
    <location>
        <begin position="495"/>
        <end position="509"/>
    </location>
</feature>
<dbReference type="Gene3D" id="1.25.40.10">
    <property type="entry name" value="Tetratricopeptide repeat domain"/>
    <property type="match status" value="1"/>
</dbReference>
<evidence type="ECO:0000256" key="2">
    <source>
        <dbReference type="SAM" id="SignalP"/>
    </source>
</evidence>
<dbReference type="RefSeq" id="WP_169570861.1">
    <property type="nucleotide sequence ID" value="NZ_JABBFV010000001.1"/>
</dbReference>
<accession>A0A7X9WSE4</accession>
<dbReference type="SUPFAM" id="SSF48452">
    <property type="entry name" value="TPR-like"/>
    <property type="match status" value="1"/>
</dbReference>
<organism evidence="3 4">
    <name type="scientific">Sphingobium psychrophilum</name>
    <dbReference type="NCBI Taxonomy" id="2728834"/>
    <lineage>
        <taxon>Bacteria</taxon>
        <taxon>Pseudomonadati</taxon>
        <taxon>Pseudomonadota</taxon>
        <taxon>Alphaproteobacteria</taxon>
        <taxon>Sphingomonadales</taxon>
        <taxon>Sphingomonadaceae</taxon>
        <taxon>Sphingobium</taxon>
    </lineage>
</organism>
<sequence>MMRFWMKALVGLALALGGMGTAHAAWWQAQTRHFTVYSEGNDEKLRGFAERLEKFDFLLRRLTGVATPEAGSPVKVYLLSSEAKVKALARNPNIAGYYTTSERTAYAFLSRGGKDSKFDMGAEEVLFHEYTHHFMLHHFPAAYPTWYVEGFAEFFSVVKFPKDGSIQFAHVPMARVPGLVLGQPYPLKQLFARDTEGLSLRDGDRYYGTAWLLTHYYFQQKNARTAEMTRYLRDLAGGVPDIQPDRYFDGGLDALEKDLKAYMRHRLNISVLTPKEMVIGEIAISPVDPAQGALLEDELRLIHRPPAEELPGIATTIRTEAAQYPGSAYAQALLAEAEWAVEQKEAALAAADRAIAIDPQSARAYAVRANVLLERAQDSDAEGDWKAALTSIVRANRADTEDPVPLALFYRYHAMRGGKMPDLGYDGLYKAFTLLPQNPNYRFNMAQAMAFRGEYEAASILLDPIAFSPHGSGMRDAALKMKAQYEARGEKKAAAKPGVGPAGNPAPAS</sequence>
<evidence type="ECO:0000313" key="3">
    <source>
        <dbReference type="EMBL" id="NML09004.1"/>
    </source>
</evidence>
<feature type="signal peptide" evidence="2">
    <location>
        <begin position="1"/>
        <end position="24"/>
    </location>
</feature>
<keyword evidence="2" id="KW-0732">Signal</keyword>
<gene>
    <name evidence="3" type="ORF">HHL08_02395</name>
</gene>
<proteinExistence type="predicted"/>
<evidence type="ECO:0000256" key="1">
    <source>
        <dbReference type="SAM" id="MobiDB-lite"/>
    </source>
</evidence>
<feature type="chain" id="PRO_5030511645" description="DUF1570 domain-containing protein" evidence="2">
    <location>
        <begin position="25"/>
        <end position="509"/>
    </location>
</feature>
<keyword evidence="4" id="KW-1185">Reference proteome</keyword>
<dbReference type="EMBL" id="JABBFV010000001">
    <property type="protein sequence ID" value="NML09004.1"/>
    <property type="molecule type" value="Genomic_DNA"/>
</dbReference>
<evidence type="ECO:0008006" key="5">
    <source>
        <dbReference type="Google" id="ProtNLM"/>
    </source>
</evidence>
<name>A0A7X9WSE4_9SPHN</name>
<reference evidence="3 4" key="1">
    <citation type="submission" date="2020-04" db="EMBL/GenBank/DDBJ databases">
        <title>Sphingobium sp. AR-3-1 isolated from Arctic soil.</title>
        <authorList>
            <person name="Dahal R.H."/>
            <person name="Chaudhary D.K."/>
        </authorList>
    </citation>
    <scope>NUCLEOTIDE SEQUENCE [LARGE SCALE GENOMIC DNA]</scope>
    <source>
        <strain evidence="3 4">AR-3-1</strain>
    </source>
</reference>